<protein>
    <submittedName>
        <fullName evidence="1">Uncharacterized protein</fullName>
    </submittedName>
</protein>
<evidence type="ECO:0000313" key="2">
    <source>
        <dbReference type="Proteomes" id="UP000219215"/>
    </source>
</evidence>
<proteinExistence type="predicted"/>
<dbReference type="Proteomes" id="UP000219215">
    <property type="component" value="Chromosome DPRO"/>
</dbReference>
<keyword evidence="2" id="KW-1185">Reference proteome</keyword>
<name>A0A2C8FBR1_9BACT</name>
<dbReference type="EMBL" id="LT907975">
    <property type="protein sequence ID" value="SOB60078.1"/>
    <property type="molecule type" value="Genomic_DNA"/>
</dbReference>
<accession>A0A2C8FBR1</accession>
<evidence type="ECO:0000313" key="1">
    <source>
        <dbReference type="EMBL" id="SOB60078.1"/>
    </source>
</evidence>
<gene>
    <name evidence="1" type="ORF">DPRO_3166</name>
</gene>
<dbReference type="AlphaFoldDB" id="A0A2C8FBR1"/>
<sequence>MELKAENIPVLVSFSDPSEPESMERVLPLKFTEFFGPGYSLRSIWVKKNKQ</sequence>
<reference evidence="2" key="1">
    <citation type="submission" date="2017-09" db="EMBL/GenBank/DDBJ databases">
        <authorList>
            <person name="Regsiter A."/>
            <person name="William W."/>
        </authorList>
    </citation>
    <scope>NUCLEOTIDE SEQUENCE [LARGE SCALE GENOMIC DNA]</scope>
    <source>
        <strain evidence="2">500-1</strain>
    </source>
</reference>
<organism evidence="1 2">
    <name type="scientific">Pseudodesulfovibrio profundus</name>
    <dbReference type="NCBI Taxonomy" id="57320"/>
    <lineage>
        <taxon>Bacteria</taxon>
        <taxon>Pseudomonadati</taxon>
        <taxon>Thermodesulfobacteriota</taxon>
        <taxon>Desulfovibrionia</taxon>
        <taxon>Desulfovibrionales</taxon>
        <taxon>Desulfovibrionaceae</taxon>
    </lineage>
</organism>
<dbReference type="KEGG" id="pprf:DPRO_3166"/>